<keyword evidence="3" id="KW-1185">Reference proteome</keyword>
<gene>
    <name evidence="2" type="ORF">B0A55_06726</name>
</gene>
<organism evidence="2 3">
    <name type="scientific">Friedmanniomyces simplex</name>
    <dbReference type="NCBI Taxonomy" id="329884"/>
    <lineage>
        <taxon>Eukaryota</taxon>
        <taxon>Fungi</taxon>
        <taxon>Dikarya</taxon>
        <taxon>Ascomycota</taxon>
        <taxon>Pezizomycotina</taxon>
        <taxon>Dothideomycetes</taxon>
        <taxon>Dothideomycetidae</taxon>
        <taxon>Mycosphaerellales</taxon>
        <taxon>Teratosphaeriaceae</taxon>
        <taxon>Friedmanniomyces</taxon>
    </lineage>
</organism>
<feature type="compositionally biased region" description="Basic and acidic residues" evidence="1">
    <location>
        <begin position="370"/>
        <end position="384"/>
    </location>
</feature>
<feature type="compositionally biased region" description="Polar residues" evidence="1">
    <location>
        <begin position="596"/>
        <end position="617"/>
    </location>
</feature>
<feature type="compositionally biased region" description="Basic and acidic residues" evidence="1">
    <location>
        <begin position="471"/>
        <end position="482"/>
    </location>
</feature>
<comment type="caution">
    <text evidence="2">The sequence shown here is derived from an EMBL/GenBank/DDBJ whole genome shotgun (WGS) entry which is preliminary data.</text>
</comment>
<feature type="region of interest" description="Disordered" evidence="1">
    <location>
        <begin position="536"/>
        <end position="574"/>
    </location>
</feature>
<dbReference type="Proteomes" id="UP000309340">
    <property type="component" value="Unassembled WGS sequence"/>
</dbReference>
<feature type="compositionally biased region" description="Basic and acidic residues" evidence="1">
    <location>
        <begin position="239"/>
        <end position="254"/>
    </location>
</feature>
<feature type="compositionally biased region" description="Acidic residues" evidence="1">
    <location>
        <begin position="637"/>
        <end position="647"/>
    </location>
</feature>
<feature type="compositionally biased region" description="Polar residues" evidence="1">
    <location>
        <begin position="699"/>
        <end position="712"/>
    </location>
</feature>
<feature type="region of interest" description="Disordered" evidence="1">
    <location>
        <begin position="294"/>
        <end position="399"/>
    </location>
</feature>
<evidence type="ECO:0000313" key="2">
    <source>
        <dbReference type="EMBL" id="TKA69844.1"/>
    </source>
</evidence>
<feature type="region of interest" description="Disordered" evidence="1">
    <location>
        <begin position="416"/>
        <end position="521"/>
    </location>
</feature>
<accession>A0A4U0X0V9</accession>
<feature type="compositionally biased region" description="Polar residues" evidence="1">
    <location>
        <begin position="723"/>
        <end position="737"/>
    </location>
</feature>
<protein>
    <submittedName>
        <fullName evidence="2">Uncharacterized protein</fullName>
    </submittedName>
</protein>
<feature type="compositionally biased region" description="Basic residues" evidence="1">
    <location>
        <begin position="83"/>
        <end position="100"/>
    </location>
</feature>
<dbReference type="AlphaFoldDB" id="A0A4U0X0V9"/>
<feature type="compositionally biased region" description="Acidic residues" evidence="1">
    <location>
        <begin position="328"/>
        <end position="337"/>
    </location>
</feature>
<feature type="region of interest" description="Disordered" evidence="1">
    <location>
        <begin position="588"/>
        <end position="737"/>
    </location>
</feature>
<feature type="compositionally biased region" description="Polar residues" evidence="1">
    <location>
        <begin position="41"/>
        <end position="60"/>
    </location>
</feature>
<dbReference type="EMBL" id="NAJQ01000429">
    <property type="protein sequence ID" value="TKA69844.1"/>
    <property type="molecule type" value="Genomic_DNA"/>
</dbReference>
<proteinExistence type="predicted"/>
<feature type="region of interest" description="Disordered" evidence="1">
    <location>
        <begin position="770"/>
        <end position="816"/>
    </location>
</feature>
<evidence type="ECO:0000256" key="1">
    <source>
        <dbReference type="SAM" id="MobiDB-lite"/>
    </source>
</evidence>
<feature type="compositionally biased region" description="Polar residues" evidence="1">
    <location>
        <begin position="222"/>
        <end position="238"/>
    </location>
</feature>
<name>A0A4U0X0V9_9PEZI</name>
<evidence type="ECO:0000313" key="3">
    <source>
        <dbReference type="Proteomes" id="UP000309340"/>
    </source>
</evidence>
<sequence>MPPKAATIVYGPLNPAPEQARFSHRRKNVRQPTVPPPSLLKRQSTLSQVGWIDTPSSNNSRGKKEPITTSSDAEDEEYGVPQRRTRSMPKRKPRSNRKKLEKTESQPSFTQAIRSAPAKMAKRAREADGEGFQIWQDPDDPADTPMERIAKRRKRWGEVGMHLTDLVALHDGGYESRRGPRWSSPEIAESSSQVPVDQDDDEVATENATRVTPRNFRFKELPSSQSPASVQLSTQRSQRFADTERSPLKARDGNARLPVKQLRLQKLQAGEESQISAQKMLMLMETQAGDEFNVRLEDDEGGYDGGDARTEQLPKRSLMRTTTVPDSTDTESEDEIVERDAKSPPPTVRRARTVQESQLEFGADEDQDGGEDKGEREDEAKGDHIAMTSRMPPMPPPQPRLRKLKRVATVQDSQIDDLDLELHDETTLEGDGVAETKHQKDGNDVLVQDHGTSMAEPEGQYRAADGSGTIKVEEALEEQEQRETDEEVAEEVAEHEAEHGESRAEEAAEEDEFYEDATYDPAYSALDRDAARFTQITQTQGLRPELYDSNDGDLDDVSQGAIDNKPFKDRDLDEGEYTAAHQLSQELSDAAEAVVPSSQPAEQTRNIATSIKDSQPSAAEKLVSSGLKAKARVSAAEPDDAVGEDEERAPSSPPPATLPPFSKPSFTFAYEPEPKMQPDLAGLPEQGEERVPSSPPTLRPSQVSTVVPTQLSLAGPGSRRADGTQTQWSYRSPHKMTQSRWHEDMMATGSSSPLPLPPWSSPERARYIVGDMGLGGGKGRHMTESMVDFSLPPPPPISSSRVGTQSGGRSSSPLPL</sequence>
<feature type="compositionally biased region" description="Basic and acidic residues" evidence="1">
    <location>
        <begin position="492"/>
        <end position="506"/>
    </location>
</feature>
<feature type="compositionally biased region" description="Acidic residues" evidence="1">
    <location>
        <begin position="507"/>
        <end position="518"/>
    </location>
</feature>
<feature type="region of interest" description="Disordered" evidence="1">
    <location>
        <begin position="172"/>
        <end position="259"/>
    </location>
</feature>
<feature type="region of interest" description="Disordered" evidence="1">
    <location>
        <begin position="1"/>
        <end position="145"/>
    </location>
</feature>
<feature type="compositionally biased region" description="Basic and acidic residues" evidence="1">
    <location>
        <begin position="434"/>
        <end position="443"/>
    </location>
</feature>
<reference evidence="2 3" key="1">
    <citation type="submission" date="2017-03" db="EMBL/GenBank/DDBJ databases">
        <title>Genomes of endolithic fungi from Antarctica.</title>
        <authorList>
            <person name="Coleine C."/>
            <person name="Masonjones S."/>
            <person name="Stajich J.E."/>
        </authorList>
    </citation>
    <scope>NUCLEOTIDE SEQUENCE [LARGE SCALE GENOMIC DNA]</scope>
    <source>
        <strain evidence="2 3">CCFEE 5184</strain>
    </source>
</reference>
<feature type="compositionally biased region" description="Pro residues" evidence="1">
    <location>
        <begin position="651"/>
        <end position="662"/>
    </location>
</feature>
<feature type="compositionally biased region" description="Polar residues" evidence="1">
    <location>
        <begin position="801"/>
        <end position="816"/>
    </location>
</feature>
<dbReference type="OrthoDB" id="3906985at2759"/>